<accession>A0ABP8V363</accession>
<evidence type="ECO:0008006" key="3">
    <source>
        <dbReference type="Google" id="ProtNLM"/>
    </source>
</evidence>
<evidence type="ECO:0000313" key="1">
    <source>
        <dbReference type="EMBL" id="GAA4649720.1"/>
    </source>
</evidence>
<evidence type="ECO:0000313" key="2">
    <source>
        <dbReference type="Proteomes" id="UP001500604"/>
    </source>
</evidence>
<dbReference type="Proteomes" id="UP001500604">
    <property type="component" value="Unassembled WGS sequence"/>
</dbReference>
<protein>
    <recommendedName>
        <fullName evidence="3">Ubiquitin-like protease family profile domain-containing protein</fullName>
    </recommendedName>
</protein>
<keyword evidence="2" id="KW-1185">Reference proteome</keyword>
<reference evidence="2" key="1">
    <citation type="journal article" date="2019" name="Int. J. Syst. Evol. Microbiol.">
        <title>The Global Catalogue of Microorganisms (GCM) 10K type strain sequencing project: providing services to taxonomists for standard genome sequencing and annotation.</title>
        <authorList>
            <consortium name="The Broad Institute Genomics Platform"/>
            <consortium name="The Broad Institute Genome Sequencing Center for Infectious Disease"/>
            <person name="Wu L."/>
            <person name="Ma J."/>
        </authorList>
    </citation>
    <scope>NUCLEOTIDE SEQUENCE [LARGE SCALE GENOMIC DNA]</scope>
    <source>
        <strain evidence="2">JCM 17805</strain>
    </source>
</reference>
<gene>
    <name evidence="1" type="ORF">GCM10023116_20000</name>
</gene>
<proteinExistence type="predicted"/>
<comment type="caution">
    <text evidence="1">The sequence shown here is derived from an EMBL/GenBank/DDBJ whole genome shotgun (WGS) entry which is preliminary data.</text>
</comment>
<sequence>MVVNMKDLPVLAGPSSVPKRKLSYEGTSHGVKKTCDIKSRVELRQGTYIGDMKSVWVVSLPRSDRERYVPSSVLDSYGATLKTGILPVFYRKKSACHSELESGRYIEILDRIEVCFRQRNIKKEGATTAKPKEDVGASIGAEKEGEVFTPLLKRINDNSEFLIDVKEHAEESSVEVFLCGFLDTPKGLRQKFTAAVLPSDAAMGKIIAVFFSSPAVDQWLSDNGGENRKKCDMQMEFKLPKGVRNRNISIDNKWIKYGEGVVYQREEMAWRLLYHYQNKNIKINLQTLVYQDPLIEDEHAEIITISNGERFLSEQLIKKVYQHQCDTDKSVGTAAAGPVEPLVWTWCTKDSLTDFLQENVNIQQKDFFYNLDSHMHTVAVFMYKHKGYLACYIHETLGVKNSVAIQIRTDVENIVKAFYADTLIYIMYPSLKLQYDYESCGVIALKAMDVMRKKTEGLMNDLNAVIGKPKAGQKQKARIVHLQVKVNHLKSRLTLGM</sequence>
<name>A0ABP8V363_9GAMM</name>
<dbReference type="EMBL" id="BAABFL010000277">
    <property type="protein sequence ID" value="GAA4649720.1"/>
    <property type="molecule type" value="Genomic_DNA"/>
</dbReference>
<organism evidence="1 2">
    <name type="scientific">Kistimonas scapharcae</name>
    <dbReference type="NCBI Taxonomy" id="1036133"/>
    <lineage>
        <taxon>Bacteria</taxon>
        <taxon>Pseudomonadati</taxon>
        <taxon>Pseudomonadota</taxon>
        <taxon>Gammaproteobacteria</taxon>
        <taxon>Oceanospirillales</taxon>
        <taxon>Endozoicomonadaceae</taxon>
        <taxon>Kistimonas</taxon>
    </lineage>
</organism>